<dbReference type="SUPFAM" id="SSF52540">
    <property type="entry name" value="P-loop containing nucleoside triphosphate hydrolases"/>
    <property type="match status" value="1"/>
</dbReference>
<gene>
    <name evidence="17" type="ORF">EDC64_11875</name>
</gene>
<dbReference type="GO" id="GO:0005524">
    <property type="term" value="F:ATP binding"/>
    <property type="evidence" value="ECO:0007669"/>
    <property type="project" value="UniProtKB-UniRule"/>
</dbReference>
<evidence type="ECO:0000256" key="16">
    <source>
        <dbReference type="PIRSR" id="PIRSR006135-2"/>
    </source>
</evidence>
<feature type="binding site" evidence="16">
    <location>
        <begin position="35"/>
        <end position="37"/>
    </location>
    <ligand>
        <name>GTP</name>
        <dbReference type="ChEBI" id="CHEBI:37565"/>
    </ligand>
</feature>
<dbReference type="GO" id="GO:0008820">
    <property type="term" value="F:cobinamide phosphate guanylyltransferase activity"/>
    <property type="evidence" value="ECO:0007669"/>
    <property type="project" value="UniProtKB-UniRule"/>
</dbReference>
<accession>A0A4R3LPE9</accession>
<comment type="catalytic activity">
    <reaction evidence="3">
        <text>adenosylcob(III)inamide + GTP = adenosylcob(III)inamide phosphate + GDP + H(+)</text>
        <dbReference type="Rhea" id="RHEA:15765"/>
        <dbReference type="ChEBI" id="CHEBI:2480"/>
        <dbReference type="ChEBI" id="CHEBI:15378"/>
        <dbReference type="ChEBI" id="CHEBI:37565"/>
        <dbReference type="ChEBI" id="CHEBI:58189"/>
        <dbReference type="ChEBI" id="CHEBI:58502"/>
        <dbReference type="EC" id="2.7.1.156"/>
    </reaction>
</comment>
<reference evidence="17 18" key="1">
    <citation type="submission" date="2019-03" db="EMBL/GenBank/DDBJ databases">
        <title>Genomic Encyclopedia of Type Strains, Phase IV (KMG-IV): sequencing the most valuable type-strain genomes for metagenomic binning, comparative biology and taxonomic classification.</title>
        <authorList>
            <person name="Goeker M."/>
        </authorList>
    </citation>
    <scope>NUCLEOTIDE SEQUENCE [LARGE SCALE GENOMIC DNA]</scope>
    <source>
        <strain evidence="17 18">DSM 9035</strain>
    </source>
</reference>
<protein>
    <recommendedName>
        <fullName evidence="14">Bifunctional adenosylcobalamin biosynthesis protein</fullName>
        <ecNumber evidence="14">2.7.1.156</ecNumber>
        <ecNumber evidence="14">2.7.7.62</ecNumber>
    </recommendedName>
</protein>
<evidence type="ECO:0000256" key="9">
    <source>
        <dbReference type="ARBA" id="ARBA00022679"/>
    </source>
</evidence>
<keyword evidence="17" id="KW-0548">Nucleotidyltransferase</keyword>
<dbReference type="UniPathway" id="UPA00148">
    <property type="reaction ID" value="UER00236"/>
</dbReference>
<dbReference type="CDD" id="cd00544">
    <property type="entry name" value="CobU"/>
    <property type="match status" value="1"/>
</dbReference>
<dbReference type="EC" id="2.7.1.156" evidence="14"/>
<evidence type="ECO:0000256" key="13">
    <source>
        <dbReference type="ARBA" id="ARBA00023134"/>
    </source>
</evidence>
<evidence type="ECO:0000256" key="15">
    <source>
        <dbReference type="PIRSR" id="PIRSR006135-1"/>
    </source>
</evidence>
<keyword evidence="12 14" id="KW-0067">ATP-binding</keyword>
<evidence type="ECO:0000256" key="10">
    <source>
        <dbReference type="ARBA" id="ARBA00022741"/>
    </source>
</evidence>
<dbReference type="GO" id="GO:0043752">
    <property type="term" value="F:adenosylcobinamide kinase activity"/>
    <property type="evidence" value="ECO:0007669"/>
    <property type="project" value="UniProtKB-EC"/>
</dbReference>
<dbReference type="InterPro" id="IPR003203">
    <property type="entry name" value="CobU/CobP"/>
</dbReference>
<evidence type="ECO:0000256" key="1">
    <source>
        <dbReference type="ARBA" id="ARBA00000312"/>
    </source>
</evidence>
<comment type="pathway">
    <text evidence="5 14">Cofactor biosynthesis; adenosylcobalamin biosynthesis; adenosylcobalamin from cob(II)yrinate a,c-diamide: step 6/7.</text>
</comment>
<feature type="binding site" evidence="16">
    <location>
        <begin position="52"/>
        <end position="55"/>
    </location>
    <ligand>
        <name>GTP</name>
        <dbReference type="ChEBI" id="CHEBI:37565"/>
    </ligand>
</feature>
<feature type="binding site" evidence="16">
    <location>
        <position position="84"/>
    </location>
    <ligand>
        <name>GTP</name>
        <dbReference type="ChEBI" id="CHEBI:37565"/>
    </ligand>
</feature>
<keyword evidence="13 14" id="KW-0342">GTP-binding</keyword>
<keyword evidence="11 14" id="KW-0418">Kinase</keyword>
<organism evidence="17 18">
    <name type="scientific">Aquabacter spiritensis</name>
    <dbReference type="NCBI Taxonomy" id="933073"/>
    <lineage>
        <taxon>Bacteria</taxon>
        <taxon>Pseudomonadati</taxon>
        <taxon>Pseudomonadota</taxon>
        <taxon>Alphaproteobacteria</taxon>
        <taxon>Hyphomicrobiales</taxon>
        <taxon>Xanthobacteraceae</taxon>
        <taxon>Aquabacter</taxon>
    </lineage>
</organism>
<evidence type="ECO:0000313" key="17">
    <source>
        <dbReference type="EMBL" id="TCT01576.1"/>
    </source>
</evidence>
<evidence type="ECO:0000256" key="3">
    <source>
        <dbReference type="ARBA" id="ARBA00001522"/>
    </source>
</evidence>
<dbReference type="PANTHER" id="PTHR34848">
    <property type="match status" value="1"/>
</dbReference>
<dbReference type="InterPro" id="IPR027417">
    <property type="entry name" value="P-loop_NTPase"/>
</dbReference>
<evidence type="ECO:0000256" key="8">
    <source>
        <dbReference type="ARBA" id="ARBA00022573"/>
    </source>
</evidence>
<evidence type="ECO:0000313" key="18">
    <source>
        <dbReference type="Proteomes" id="UP000294664"/>
    </source>
</evidence>
<comment type="caution">
    <text evidence="17">The sequence shown here is derived from an EMBL/GenBank/DDBJ whole genome shotgun (WGS) entry which is preliminary data.</text>
</comment>
<evidence type="ECO:0000256" key="14">
    <source>
        <dbReference type="PIRNR" id="PIRNR006135"/>
    </source>
</evidence>
<dbReference type="AlphaFoldDB" id="A0A4R3LPE9"/>
<comment type="catalytic activity">
    <reaction evidence="1 14">
        <text>adenosylcob(III)inamide + ATP = adenosylcob(III)inamide phosphate + ADP + H(+)</text>
        <dbReference type="Rhea" id="RHEA:15769"/>
        <dbReference type="ChEBI" id="CHEBI:2480"/>
        <dbReference type="ChEBI" id="CHEBI:15378"/>
        <dbReference type="ChEBI" id="CHEBI:30616"/>
        <dbReference type="ChEBI" id="CHEBI:58502"/>
        <dbReference type="ChEBI" id="CHEBI:456216"/>
        <dbReference type="EC" id="2.7.1.156"/>
    </reaction>
</comment>
<feature type="binding site" evidence="16">
    <location>
        <begin position="10"/>
        <end position="17"/>
    </location>
    <ligand>
        <name>GTP</name>
        <dbReference type="ChEBI" id="CHEBI:37565"/>
    </ligand>
</feature>
<dbReference type="GO" id="GO:0009236">
    <property type="term" value="P:cobalamin biosynthetic process"/>
    <property type="evidence" value="ECO:0007669"/>
    <property type="project" value="UniProtKB-UniRule"/>
</dbReference>
<comment type="pathway">
    <text evidence="6 14">Cofactor biosynthesis; adenosylcobalamin biosynthesis; adenosylcobalamin from cob(II)yrinate a,c-diamide: step 5/7.</text>
</comment>
<feature type="active site" description="GMP-histidine intermediate" evidence="15">
    <location>
        <position position="51"/>
    </location>
</feature>
<keyword evidence="8 14" id="KW-0169">Cobalamin biosynthesis</keyword>
<dbReference type="EMBL" id="SMAI01000018">
    <property type="protein sequence ID" value="TCT01576.1"/>
    <property type="molecule type" value="Genomic_DNA"/>
</dbReference>
<evidence type="ECO:0000256" key="6">
    <source>
        <dbReference type="ARBA" id="ARBA00005159"/>
    </source>
</evidence>
<evidence type="ECO:0000256" key="4">
    <source>
        <dbReference type="ARBA" id="ARBA00003889"/>
    </source>
</evidence>
<evidence type="ECO:0000256" key="11">
    <source>
        <dbReference type="ARBA" id="ARBA00022777"/>
    </source>
</evidence>
<keyword evidence="18" id="KW-1185">Reference proteome</keyword>
<proteinExistence type="inferred from homology"/>
<keyword evidence="10 14" id="KW-0547">Nucleotide-binding</keyword>
<dbReference type="Proteomes" id="UP000294664">
    <property type="component" value="Unassembled WGS sequence"/>
</dbReference>
<dbReference type="RefSeq" id="WP_132035286.1">
    <property type="nucleotide sequence ID" value="NZ_SMAI01000018.1"/>
</dbReference>
<dbReference type="EC" id="2.7.7.62" evidence="14"/>
<dbReference type="PIRSF" id="PIRSF006135">
    <property type="entry name" value="CobU"/>
    <property type="match status" value="1"/>
</dbReference>
<dbReference type="GO" id="GO:0005525">
    <property type="term" value="F:GTP binding"/>
    <property type="evidence" value="ECO:0007669"/>
    <property type="project" value="UniProtKB-UniRule"/>
</dbReference>
<keyword evidence="9 14" id="KW-0808">Transferase</keyword>
<evidence type="ECO:0000256" key="12">
    <source>
        <dbReference type="ARBA" id="ARBA00022840"/>
    </source>
</evidence>
<name>A0A4R3LPE9_9HYPH</name>
<comment type="function">
    <text evidence="4 14">Catalyzes ATP-dependent phosphorylation of adenosylcobinamide and addition of GMP to adenosylcobinamide phosphate.</text>
</comment>
<evidence type="ECO:0000256" key="5">
    <source>
        <dbReference type="ARBA" id="ARBA00004692"/>
    </source>
</evidence>
<comment type="similarity">
    <text evidence="7 14">Belongs to the CobU/CobP family.</text>
</comment>
<evidence type="ECO:0000256" key="2">
    <source>
        <dbReference type="ARBA" id="ARBA00000711"/>
    </source>
</evidence>
<evidence type="ECO:0000256" key="7">
    <source>
        <dbReference type="ARBA" id="ARBA00007490"/>
    </source>
</evidence>
<dbReference type="Gene3D" id="3.40.50.300">
    <property type="entry name" value="P-loop containing nucleotide triphosphate hydrolases"/>
    <property type="match status" value="1"/>
</dbReference>
<dbReference type="NCBIfam" id="NF004469">
    <property type="entry name" value="PRK05800.1"/>
    <property type="match status" value="1"/>
</dbReference>
<sequence length="172" mass="18557">MTGRIILILGGARSGKSRHAEALVEQSPGPLAYVATAQAFDAEMTTRIDIHRARRDVRWQTHDCPFDVAALLADLPSAQPVLVDCLTLWLTNHMLADHDLAREEAALLAALRPRAADLVLVANEVGFGIVPDNALARRFRDCAGRLNQAVAARADRVILVVAGLPLTVKDVA</sequence>
<dbReference type="OrthoDB" id="9788370at2"/>
<dbReference type="PANTHER" id="PTHR34848:SF1">
    <property type="entry name" value="BIFUNCTIONAL ADENOSYLCOBALAMIN BIOSYNTHESIS PROTEIN COBU"/>
    <property type="match status" value="1"/>
</dbReference>
<dbReference type="Pfam" id="PF02283">
    <property type="entry name" value="CobU"/>
    <property type="match status" value="1"/>
</dbReference>
<comment type="catalytic activity">
    <reaction evidence="2 14">
        <text>adenosylcob(III)inamide phosphate + GTP + H(+) = adenosylcob(III)inamide-GDP + diphosphate</text>
        <dbReference type="Rhea" id="RHEA:22712"/>
        <dbReference type="ChEBI" id="CHEBI:15378"/>
        <dbReference type="ChEBI" id="CHEBI:33019"/>
        <dbReference type="ChEBI" id="CHEBI:37565"/>
        <dbReference type="ChEBI" id="CHEBI:58502"/>
        <dbReference type="ChEBI" id="CHEBI:60487"/>
        <dbReference type="EC" id="2.7.7.62"/>
    </reaction>
</comment>